<dbReference type="InterPro" id="IPR003018">
    <property type="entry name" value="GAF"/>
</dbReference>
<dbReference type="CDD" id="cd00065">
    <property type="entry name" value="FYVE_like_SF"/>
    <property type="match status" value="1"/>
</dbReference>
<dbReference type="Pfam" id="PF01363">
    <property type="entry name" value="FYVE"/>
    <property type="match status" value="1"/>
</dbReference>
<dbReference type="InterPro" id="IPR029016">
    <property type="entry name" value="GAF-like_dom_sf"/>
</dbReference>
<dbReference type="Gene3D" id="3.30.450.40">
    <property type="match status" value="1"/>
</dbReference>
<dbReference type="EMBL" id="QXGA01000176">
    <property type="protein sequence ID" value="KAE9150741.1"/>
    <property type="molecule type" value="Genomic_DNA"/>
</dbReference>
<comment type="caution">
    <text evidence="9">The sequence shown here is derived from an EMBL/GenBank/DDBJ whole genome shotgun (WGS) entry which is preliminary data.</text>
</comment>
<dbReference type="InterPro" id="IPR017455">
    <property type="entry name" value="Znf_FYVE-rel"/>
</dbReference>
<name>A0A6A3UIQ6_9STRA</name>
<evidence type="ECO:0000256" key="2">
    <source>
        <dbReference type="ARBA" id="ARBA00022771"/>
    </source>
</evidence>
<reference evidence="13 14" key="1">
    <citation type="submission" date="2018-08" db="EMBL/GenBank/DDBJ databases">
        <title>Genomic investigation of the strawberry pathogen Phytophthora fragariae indicates pathogenicity is determined by transcriptional variation in three key races.</title>
        <authorList>
            <person name="Adams T.M."/>
            <person name="Armitage A.D."/>
            <person name="Sobczyk M.K."/>
            <person name="Bates H.J."/>
            <person name="Dunwell J.M."/>
            <person name="Nellist C.F."/>
            <person name="Harrison R.J."/>
        </authorList>
    </citation>
    <scope>NUCLEOTIDE SEQUENCE [LARGE SCALE GENOMIC DNA]</scope>
    <source>
        <strain evidence="12 15">A4</strain>
        <strain evidence="11 16">BC-1</strain>
        <strain evidence="10 14">NOV-27</strain>
        <strain evidence="9 17">NOV-5</strain>
        <strain evidence="8 18">NOV-71</strain>
        <strain evidence="7 13">NOV-9</strain>
    </source>
</reference>
<feature type="compositionally biased region" description="Low complexity" evidence="5">
    <location>
        <begin position="28"/>
        <end position="40"/>
    </location>
</feature>
<proteinExistence type="predicted"/>
<dbReference type="EMBL" id="QXGE01000308">
    <property type="protein sequence ID" value="KAE9316468.1"/>
    <property type="molecule type" value="Genomic_DNA"/>
</dbReference>
<dbReference type="Proteomes" id="UP000440367">
    <property type="component" value="Unassembled WGS sequence"/>
</dbReference>
<dbReference type="InterPro" id="IPR013083">
    <property type="entry name" value="Znf_RING/FYVE/PHD"/>
</dbReference>
<sequence>MQARYTNTPLLERTADVVSKTRFRSKTRTATTSSSSSSRSLPKPRVHVDDNELCIRAEAVARAMDFRDLAGSTDADCRWTLNKSRGSFTTYARRPLAGQTRPLQVLAAGEIRCHLHEVVRVLNATNDLAHNAAMSGLYRKDFIYGSVVHVVPSDAEPKLAELLQEQESTTTRVAVKTGTFVHSSMFSPNEQWCFLERAQLVRAQSSESQTVNSFTLTLSSLDEKELEAGKVTGHRRVNMLHNVNAGYLVEQLHGSRYARVVFFGQFDGRDPETPGHAGASQMRARLMRLAEGATRLPDVVRRRRFGAQTMADRAAFAAKNSHCICCTKSLRLLTRKHRCHLCGHYVCDRCWSLQEMETHTTRRITPVRVCSRCLEFVESGDYSAVKPSSLGNLEVRRDPLNQPPANKTLARLLRRELRSSSGARKNSVRAVIQCLVNQEAEEAERRAKTQAESRSIPLTSDSADREYLGALDGGLSVHQVPLHQQCVLANASKRDYPITMPKTAANGSVPDAPIPVNEKDRLAAIARSRILELEDASELDMLCCLAATQLDCKFSSVTVVTAEHMTVLGSNLEELRRVQLPREHSFCQHTVMTSKPLLVPHPEADVRFQNINGRTAFDVRFYCGFPIVGEDNRTVIGSFCCMDQKTRDLTQSQYSAMKKLASAAGLVVRARARRG</sequence>
<protein>
    <recommendedName>
        <fullName evidence="6">FYVE-type domain-containing protein</fullName>
    </recommendedName>
</protein>
<dbReference type="PROSITE" id="PS50178">
    <property type="entry name" value="ZF_FYVE"/>
    <property type="match status" value="1"/>
</dbReference>
<dbReference type="Proteomes" id="UP000433483">
    <property type="component" value="Unassembled WGS sequence"/>
</dbReference>
<organism evidence="9 17">
    <name type="scientific">Phytophthora fragariae</name>
    <dbReference type="NCBI Taxonomy" id="53985"/>
    <lineage>
        <taxon>Eukaryota</taxon>
        <taxon>Sar</taxon>
        <taxon>Stramenopiles</taxon>
        <taxon>Oomycota</taxon>
        <taxon>Peronosporomycetes</taxon>
        <taxon>Peronosporales</taxon>
        <taxon>Peronosporaceae</taxon>
        <taxon>Phytophthora</taxon>
    </lineage>
</organism>
<gene>
    <name evidence="12" type="ORF">PF001_g7309</name>
    <name evidence="11" type="ORF">PF002_g4029</name>
    <name evidence="10" type="ORF">PF005_g1229</name>
    <name evidence="9" type="ORF">PF006_g4905</name>
    <name evidence="8" type="ORF">PF007_g1217</name>
    <name evidence="7" type="ORF">PF009_g5777</name>
</gene>
<feature type="domain" description="FYVE-type" evidence="6">
    <location>
        <begin position="317"/>
        <end position="378"/>
    </location>
</feature>
<dbReference type="AlphaFoldDB" id="A0A6A3UIQ6"/>
<dbReference type="Proteomes" id="UP000441208">
    <property type="component" value="Unassembled WGS sequence"/>
</dbReference>
<evidence type="ECO:0000313" key="9">
    <source>
        <dbReference type="EMBL" id="KAE9150741.1"/>
    </source>
</evidence>
<evidence type="ECO:0000313" key="15">
    <source>
        <dbReference type="Proteomes" id="UP000437068"/>
    </source>
</evidence>
<evidence type="ECO:0000313" key="18">
    <source>
        <dbReference type="Proteomes" id="UP000441208"/>
    </source>
</evidence>
<evidence type="ECO:0000256" key="3">
    <source>
        <dbReference type="ARBA" id="ARBA00022833"/>
    </source>
</evidence>
<dbReference type="SUPFAM" id="SSF57903">
    <property type="entry name" value="FYVE/PHD zinc finger"/>
    <property type="match status" value="1"/>
</dbReference>
<keyword evidence="1" id="KW-0479">Metal-binding</keyword>
<keyword evidence="3" id="KW-0862">Zinc</keyword>
<evidence type="ECO:0000313" key="8">
    <source>
        <dbReference type="EMBL" id="KAE9138866.1"/>
    </source>
</evidence>
<evidence type="ECO:0000256" key="1">
    <source>
        <dbReference type="ARBA" id="ARBA00022723"/>
    </source>
</evidence>
<dbReference type="Proteomes" id="UP000437068">
    <property type="component" value="Unassembled WGS sequence"/>
</dbReference>
<dbReference type="OrthoDB" id="100810at2759"/>
<dbReference type="SUPFAM" id="SSF55781">
    <property type="entry name" value="GAF domain-like"/>
    <property type="match status" value="1"/>
</dbReference>
<dbReference type="InterPro" id="IPR000306">
    <property type="entry name" value="Znf_FYVE"/>
</dbReference>
<evidence type="ECO:0000313" key="17">
    <source>
        <dbReference type="Proteomes" id="UP000440732"/>
    </source>
</evidence>
<evidence type="ECO:0000313" key="7">
    <source>
        <dbReference type="EMBL" id="KAE8944544.1"/>
    </source>
</evidence>
<dbReference type="EMBL" id="QXFZ01000028">
    <property type="protein sequence ID" value="KAE9138866.1"/>
    <property type="molecule type" value="Genomic_DNA"/>
</dbReference>
<evidence type="ECO:0000256" key="5">
    <source>
        <dbReference type="SAM" id="MobiDB-lite"/>
    </source>
</evidence>
<dbReference type="SMART" id="SM00064">
    <property type="entry name" value="FYVE"/>
    <property type="match status" value="1"/>
</dbReference>
<dbReference type="Proteomes" id="UP000440732">
    <property type="component" value="Unassembled WGS sequence"/>
</dbReference>
<dbReference type="EMBL" id="QXGB01000029">
    <property type="protein sequence ID" value="KAE9236013.1"/>
    <property type="molecule type" value="Genomic_DNA"/>
</dbReference>
<evidence type="ECO:0000259" key="6">
    <source>
        <dbReference type="PROSITE" id="PS50178"/>
    </source>
</evidence>
<dbReference type="Pfam" id="PF01590">
    <property type="entry name" value="GAF"/>
    <property type="match status" value="1"/>
</dbReference>
<dbReference type="EMBL" id="QXGF01000199">
    <property type="protein sequence ID" value="KAE8944544.1"/>
    <property type="molecule type" value="Genomic_DNA"/>
</dbReference>
<feature type="region of interest" description="Disordered" evidence="5">
    <location>
        <begin position="19"/>
        <end position="45"/>
    </location>
</feature>
<dbReference type="Gene3D" id="3.30.40.10">
    <property type="entry name" value="Zinc/RING finger domain, C3HC4 (zinc finger)"/>
    <property type="match status" value="1"/>
</dbReference>
<dbReference type="GO" id="GO:0008270">
    <property type="term" value="F:zinc ion binding"/>
    <property type="evidence" value="ECO:0007669"/>
    <property type="project" value="UniProtKB-KW"/>
</dbReference>
<evidence type="ECO:0000313" key="11">
    <source>
        <dbReference type="EMBL" id="KAE9252015.1"/>
    </source>
</evidence>
<dbReference type="Proteomes" id="UP000429523">
    <property type="component" value="Unassembled WGS sequence"/>
</dbReference>
<evidence type="ECO:0000313" key="13">
    <source>
        <dbReference type="Proteomes" id="UP000429523"/>
    </source>
</evidence>
<dbReference type="PANTHER" id="PTHR43102">
    <property type="entry name" value="SLR1143 PROTEIN"/>
    <property type="match status" value="1"/>
</dbReference>
<keyword evidence="2 4" id="KW-0863">Zinc-finger</keyword>
<dbReference type="PANTHER" id="PTHR43102:SF2">
    <property type="entry name" value="GAF DOMAIN-CONTAINING PROTEIN"/>
    <property type="match status" value="1"/>
</dbReference>
<dbReference type="InterPro" id="IPR011011">
    <property type="entry name" value="Znf_FYVE_PHD"/>
</dbReference>
<accession>A0A6A3UIQ6</accession>
<evidence type="ECO:0000313" key="16">
    <source>
        <dbReference type="Proteomes" id="UP000440367"/>
    </source>
</evidence>
<evidence type="ECO:0000256" key="4">
    <source>
        <dbReference type="PROSITE-ProRule" id="PRU00091"/>
    </source>
</evidence>
<dbReference type="EMBL" id="QXGD01000121">
    <property type="protein sequence ID" value="KAE9252015.1"/>
    <property type="molecule type" value="Genomic_DNA"/>
</dbReference>
<evidence type="ECO:0000313" key="10">
    <source>
        <dbReference type="EMBL" id="KAE9236013.1"/>
    </source>
</evidence>
<evidence type="ECO:0000313" key="12">
    <source>
        <dbReference type="EMBL" id="KAE9316468.1"/>
    </source>
</evidence>
<keyword evidence="14" id="KW-1185">Reference proteome</keyword>
<evidence type="ECO:0000313" key="14">
    <source>
        <dbReference type="Proteomes" id="UP000433483"/>
    </source>
</evidence>